<comment type="caution">
    <text evidence="2">The sequence shown here is derived from an EMBL/GenBank/DDBJ whole genome shotgun (WGS) entry which is preliminary data.</text>
</comment>
<dbReference type="PROSITE" id="PS51186">
    <property type="entry name" value="GNAT"/>
    <property type="match status" value="1"/>
</dbReference>
<proteinExistence type="predicted"/>
<reference evidence="2 3" key="1">
    <citation type="submission" date="2021-01" db="EMBL/GenBank/DDBJ databases">
        <title>Isolation and description of Catonella massiliensis sp. nov., a novel Catonella species, isolated from a stable periodontitis subject.</title>
        <authorList>
            <person name="Antezack A."/>
            <person name="Boxberger M."/>
            <person name="La Scola B."/>
            <person name="Monnet-Corti V."/>
        </authorList>
    </citation>
    <scope>NUCLEOTIDE SEQUENCE [LARGE SCALE GENOMIC DNA]</scope>
    <source>
        <strain evidence="2 3">Marseille-Q4567</strain>
    </source>
</reference>
<gene>
    <name evidence="2" type="ORF">JJN12_12535</name>
</gene>
<dbReference type="EMBL" id="JAEPRJ010000001">
    <property type="protein sequence ID" value="MBK5898600.1"/>
    <property type="molecule type" value="Genomic_DNA"/>
</dbReference>
<dbReference type="RefSeq" id="WP_208430007.1">
    <property type="nucleotide sequence ID" value="NZ_JAEPRJ010000001.1"/>
</dbReference>
<feature type="domain" description="N-acetyltransferase" evidence="1">
    <location>
        <begin position="16"/>
        <end position="163"/>
    </location>
</feature>
<keyword evidence="3" id="KW-1185">Reference proteome</keyword>
<evidence type="ECO:0000259" key="1">
    <source>
        <dbReference type="PROSITE" id="PS51186"/>
    </source>
</evidence>
<dbReference type="SUPFAM" id="SSF55729">
    <property type="entry name" value="Acyl-CoA N-acyltransferases (Nat)"/>
    <property type="match status" value="1"/>
</dbReference>
<organism evidence="2 3">
    <name type="scientific">Catonella massiliensis</name>
    <dbReference type="NCBI Taxonomy" id="2799636"/>
    <lineage>
        <taxon>Bacteria</taxon>
        <taxon>Bacillati</taxon>
        <taxon>Bacillota</taxon>
        <taxon>Clostridia</taxon>
        <taxon>Lachnospirales</taxon>
        <taxon>Lachnospiraceae</taxon>
        <taxon>Catonella</taxon>
    </lineage>
</organism>
<dbReference type="Gene3D" id="3.40.630.30">
    <property type="match status" value="1"/>
</dbReference>
<dbReference type="InterPro" id="IPR000182">
    <property type="entry name" value="GNAT_dom"/>
</dbReference>
<dbReference type="InterPro" id="IPR016181">
    <property type="entry name" value="Acyl_CoA_acyltransferase"/>
</dbReference>
<dbReference type="Pfam" id="PF00583">
    <property type="entry name" value="Acetyltransf_1"/>
    <property type="match status" value="1"/>
</dbReference>
<accession>A0ABS1J3I7</accession>
<dbReference type="Proteomes" id="UP000604730">
    <property type="component" value="Unassembled WGS sequence"/>
</dbReference>
<name>A0ABS1J3I7_9FIRM</name>
<protein>
    <submittedName>
        <fullName evidence="2">GNAT family N-acetyltransferase</fullName>
    </submittedName>
</protein>
<sequence>MGKFLSEIKQNLSSNSLVWIKPIEDETDLWYAVEECKITSGQMEYVNPASFSVGRAYLDPENNVPCVIYNNENKRVGFISFRKIVLNKKGFNWSFYIDKNYQNKGLGRATAESAIKTLKNVDSNMPIFLTTEQNNELAQRLYINLGFRKADFLDGDDLVFIHE</sequence>
<evidence type="ECO:0000313" key="3">
    <source>
        <dbReference type="Proteomes" id="UP000604730"/>
    </source>
</evidence>
<dbReference type="CDD" id="cd04301">
    <property type="entry name" value="NAT_SF"/>
    <property type="match status" value="1"/>
</dbReference>
<evidence type="ECO:0000313" key="2">
    <source>
        <dbReference type="EMBL" id="MBK5898600.1"/>
    </source>
</evidence>